<dbReference type="InterPro" id="IPR052698">
    <property type="entry name" value="MoCofactor_Util/Proc"/>
</dbReference>
<feature type="domain" description="XdhC- CoxI" evidence="1">
    <location>
        <begin position="16"/>
        <end position="72"/>
    </location>
</feature>
<accession>A0A554W6K7</accession>
<dbReference type="InterPro" id="IPR027051">
    <property type="entry name" value="XdhC_Rossmann_dom"/>
</dbReference>
<evidence type="ECO:0000313" key="4">
    <source>
        <dbReference type="Proteomes" id="UP000315736"/>
    </source>
</evidence>
<keyword evidence="4" id="KW-1185">Reference proteome</keyword>
<proteinExistence type="predicted"/>
<reference evidence="3 4" key="1">
    <citation type="submission" date="2019-07" db="EMBL/GenBank/DDBJ databases">
        <title>Tepidimonas alkaliphilus YIM 72238 draft genome.</title>
        <authorList>
            <person name="Da Costa M.S."/>
            <person name="Froufe H.J.C."/>
            <person name="Egas C."/>
            <person name="Albuquerque L."/>
        </authorList>
    </citation>
    <scope>NUCLEOTIDE SEQUENCE [LARGE SCALE GENOMIC DNA]</scope>
    <source>
        <strain evidence="3 4">YIM 72238</strain>
    </source>
</reference>
<dbReference type="PANTHER" id="PTHR30388:SF6">
    <property type="entry name" value="XANTHINE DEHYDROGENASE SUBUNIT A-RELATED"/>
    <property type="match status" value="1"/>
</dbReference>
<evidence type="ECO:0000313" key="3">
    <source>
        <dbReference type="EMBL" id="TSE19215.1"/>
    </source>
</evidence>
<dbReference type="NCBIfam" id="TIGR02964">
    <property type="entry name" value="xanthine_xdhC"/>
    <property type="match status" value="1"/>
</dbReference>
<dbReference type="Pfam" id="PF13478">
    <property type="entry name" value="XdhC_C"/>
    <property type="match status" value="1"/>
</dbReference>
<protein>
    <submittedName>
        <fullName evidence="3">Xanthine dehydrogenase accessory protein XdhC</fullName>
    </submittedName>
</protein>
<name>A0A554W6K7_9BURK</name>
<dbReference type="RefSeq" id="WP_143890648.1">
    <property type="nucleotide sequence ID" value="NZ_VJNB01000008.1"/>
</dbReference>
<evidence type="ECO:0000259" key="1">
    <source>
        <dbReference type="Pfam" id="PF02625"/>
    </source>
</evidence>
<sequence>MGSEADFQALQALLRAGPVELVRVRRVAGSAPREPGAWMAVGAAGQVGTIGGGHLEWQALADARARLRQPRPEPEERRVALGPTLGQCCGGVVWLTFERLEAPADAEARRAQLVAPALPVALFGAGHVGRALVAALAPLPFALRWIDAREPQDGWPAGPVAGLEPQPLDPPADAVPTLPPGSAVLVMTHRHDLDFAIVEACLQRRRARHDLPFIGLIGSRSKWASFAQRLRARGWTEGELTAVTCPIGLPGIPGKQPAVIAASVAAQLLQIAYTLHWNVAAAPAPNGSGGGGT</sequence>
<dbReference type="OrthoDB" id="61481at2"/>
<dbReference type="Gene3D" id="3.40.50.720">
    <property type="entry name" value="NAD(P)-binding Rossmann-like Domain"/>
    <property type="match status" value="1"/>
</dbReference>
<dbReference type="Pfam" id="PF02625">
    <property type="entry name" value="XdhC_CoxI"/>
    <property type="match status" value="1"/>
</dbReference>
<dbReference type="PANTHER" id="PTHR30388">
    <property type="entry name" value="ALDEHYDE OXIDOREDUCTASE MOLYBDENUM COFACTOR ASSEMBLY PROTEIN"/>
    <property type="match status" value="1"/>
</dbReference>
<dbReference type="EMBL" id="VJNB01000008">
    <property type="protein sequence ID" value="TSE19215.1"/>
    <property type="molecule type" value="Genomic_DNA"/>
</dbReference>
<dbReference type="Proteomes" id="UP000315736">
    <property type="component" value="Unassembled WGS sequence"/>
</dbReference>
<dbReference type="InterPro" id="IPR003777">
    <property type="entry name" value="XdhC_CoxI"/>
</dbReference>
<feature type="domain" description="XdhC Rossmann" evidence="2">
    <location>
        <begin position="121"/>
        <end position="268"/>
    </location>
</feature>
<dbReference type="AlphaFoldDB" id="A0A554W6K7"/>
<dbReference type="InterPro" id="IPR014308">
    <property type="entry name" value="Xanthine_DH_XdhC"/>
</dbReference>
<gene>
    <name evidence="3" type="ORF">Talka_01638</name>
</gene>
<comment type="caution">
    <text evidence="3">The sequence shown here is derived from an EMBL/GenBank/DDBJ whole genome shotgun (WGS) entry which is preliminary data.</text>
</comment>
<organism evidence="3 4">
    <name type="scientific">Tepidimonas alkaliphilus</name>
    <dbReference type="NCBI Taxonomy" id="2588942"/>
    <lineage>
        <taxon>Bacteria</taxon>
        <taxon>Pseudomonadati</taxon>
        <taxon>Pseudomonadota</taxon>
        <taxon>Betaproteobacteria</taxon>
        <taxon>Burkholderiales</taxon>
        <taxon>Tepidimonas</taxon>
    </lineage>
</organism>
<evidence type="ECO:0000259" key="2">
    <source>
        <dbReference type="Pfam" id="PF13478"/>
    </source>
</evidence>